<evidence type="ECO:0000313" key="10">
    <source>
        <dbReference type="EMBL" id="RIQ21622.1"/>
    </source>
</evidence>
<comment type="subcellular location">
    <subcellularLocation>
        <location evidence="8">Cytoplasm</location>
    </subcellularLocation>
</comment>
<evidence type="ECO:0000259" key="9">
    <source>
        <dbReference type="Pfam" id="PF12804"/>
    </source>
</evidence>
<dbReference type="InterPro" id="IPR013482">
    <property type="entry name" value="Molybde_CF_guanTrfase"/>
</dbReference>
<keyword evidence="11" id="KW-1185">Reference proteome</keyword>
<proteinExistence type="inferred from homology"/>
<comment type="catalytic activity">
    <reaction evidence="8">
        <text>Mo-molybdopterin + GTP + H(+) = Mo-molybdopterin guanine dinucleotide + diphosphate</text>
        <dbReference type="Rhea" id="RHEA:34243"/>
        <dbReference type="ChEBI" id="CHEBI:15378"/>
        <dbReference type="ChEBI" id="CHEBI:33019"/>
        <dbReference type="ChEBI" id="CHEBI:37565"/>
        <dbReference type="ChEBI" id="CHEBI:71302"/>
        <dbReference type="ChEBI" id="CHEBI:71310"/>
        <dbReference type="EC" id="2.7.7.77"/>
    </reaction>
</comment>
<evidence type="ECO:0000256" key="2">
    <source>
        <dbReference type="ARBA" id="ARBA00022679"/>
    </source>
</evidence>
<dbReference type="GO" id="GO:0005525">
    <property type="term" value="F:GTP binding"/>
    <property type="evidence" value="ECO:0007669"/>
    <property type="project" value="UniProtKB-UniRule"/>
</dbReference>
<evidence type="ECO:0000256" key="7">
    <source>
        <dbReference type="ARBA" id="ARBA00023150"/>
    </source>
</evidence>
<keyword evidence="4 8" id="KW-0547">Nucleotide-binding</keyword>
<organism evidence="10 11">
    <name type="scientific">Jiangella rhizosphaerae</name>
    <dbReference type="NCBI Taxonomy" id="2293569"/>
    <lineage>
        <taxon>Bacteria</taxon>
        <taxon>Bacillati</taxon>
        <taxon>Actinomycetota</taxon>
        <taxon>Actinomycetes</taxon>
        <taxon>Jiangellales</taxon>
        <taxon>Jiangellaceae</taxon>
        <taxon>Jiangella</taxon>
    </lineage>
</organism>
<dbReference type="InterPro" id="IPR029044">
    <property type="entry name" value="Nucleotide-diphossugar_trans"/>
</dbReference>
<dbReference type="GO" id="GO:0046872">
    <property type="term" value="F:metal ion binding"/>
    <property type="evidence" value="ECO:0007669"/>
    <property type="project" value="UniProtKB-KW"/>
</dbReference>
<dbReference type="GO" id="GO:0006777">
    <property type="term" value="P:Mo-molybdopterin cofactor biosynthetic process"/>
    <property type="evidence" value="ECO:0007669"/>
    <property type="project" value="UniProtKB-KW"/>
</dbReference>
<evidence type="ECO:0000256" key="4">
    <source>
        <dbReference type="ARBA" id="ARBA00022741"/>
    </source>
</evidence>
<dbReference type="AlphaFoldDB" id="A0A418KPR1"/>
<comment type="domain">
    <text evidence="8">The N-terminal domain determines nucleotide recognition and specific binding, while the C-terminal domain determines the specific binding to the target protein.</text>
</comment>
<comment type="cofactor">
    <cofactor evidence="8">
        <name>Mg(2+)</name>
        <dbReference type="ChEBI" id="CHEBI:18420"/>
    </cofactor>
</comment>
<evidence type="ECO:0000256" key="6">
    <source>
        <dbReference type="ARBA" id="ARBA00023134"/>
    </source>
</evidence>
<evidence type="ECO:0000313" key="11">
    <source>
        <dbReference type="Proteomes" id="UP000284057"/>
    </source>
</evidence>
<dbReference type="SUPFAM" id="SSF53448">
    <property type="entry name" value="Nucleotide-diphospho-sugar transferases"/>
    <property type="match status" value="1"/>
</dbReference>
<dbReference type="HAMAP" id="MF_00316">
    <property type="entry name" value="MobA"/>
    <property type="match status" value="1"/>
</dbReference>
<dbReference type="PANTHER" id="PTHR19136:SF81">
    <property type="entry name" value="MOLYBDENUM COFACTOR GUANYLYLTRANSFERASE"/>
    <property type="match status" value="1"/>
</dbReference>
<feature type="binding site" evidence="8">
    <location>
        <position position="44"/>
    </location>
    <ligand>
        <name>GTP</name>
        <dbReference type="ChEBI" id="CHEBI:37565"/>
    </ligand>
</feature>
<dbReference type="GO" id="GO:0061603">
    <property type="term" value="F:molybdenum cofactor guanylyltransferase activity"/>
    <property type="evidence" value="ECO:0007669"/>
    <property type="project" value="UniProtKB-EC"/>
</dbReference>
<evidence type="ECO:0000256" key="8">
    <source>
        <dbReference type="HAMAP-Rule" id="MF_00316"/>
    </source>
</evidence>
<feature type="domain" description="MobA-like NTP transferase" evidence="9">
    <location>
        <begin position="28"/>
        <end position="185"/>
    </location>
</feature>
<comment type="caution">
    <text evidence="10">The sequence shown here is derived from an EMBL/GenBank/DDBJ whole genome shotgun (WGS) entry which is preliminary data.</text>
</comment>
<keyword evidence="6 8" id="KW-0342">GTP-binding</keyword>
<keyword evidence="3 8" id="KW-0479">Metal-binding</keyword>
<feature type="binding site" evidence="8">
    <location>
        <position position="119"/>
    </location>
    <ligand>
        <name>GTP</name>
        <dbReference type="ChEBI" id="CHEBI:37565"/>
    </ligand>
</feature>
<dbReference type="Gene3D" id="3.90.550.10">
    <property type="entry name" value="Spore Coat Polysaccharide Biosynthesis Protein SpsA, Chain A"/>
    <property type="match status" value="1"/>
</dbReference>
<feature type="binding site" evidence="8">
    <location>
        <begin position="31"/>
        <end position="33"/>
    </location>
    <ligand>
        <name>GTP</name>
        <dbReference type="ChEBI" id="CHEBI:37565"/>
    </ligand>
</feature>
<evidence type="ECO:0000256" key="3">
    <source>
        <dbReference type="ARBA" id="ARBA00022723"/>
    </source>
</evidence>
<accession>A0A418KPR1</accession>
<name>A0A418KPR1_9ACTN</name>
<comment type="function">
    <text evidence="8">Transfers a GMP moiety from GTP to Mo-molybdopterin (Mo-MPT) cofactor (Moco or molybdenum cofactor) to form Mo-molybdopterin guanine dinucleotide (Mo-MGD) cofactor.</text>
</comment>
<keyword evidence="5 8" id="KW-0460">Magnesium</keyword>
<comment type="similarity">
    <text evidence="8">Belongs to the MobA family.</text>
</comment>
<dbReference type="InterPro" id="IPR025877">
    <property type="entry name" value="MobA-like_NTP_Trfase"/>
</dbReference>
<feature type="binding site" evidence="8">
    <location>
        <position position="119"/>
    </location>
    <ligand>
        <name>Mg(2+)</name>
        <dbReference type="ChEBI" id="CHEBI:18420"/>
    </ligand>
</feature>
<dbReference type="GO" id="GO:0005737">
    <property type="term" value="C:cytoplasm"/>
    <property type="evidence" value="ECO:0007669"/>
    <property type="project" value="UniProtKB-SubCell"/>
</dbReference>
<dbReference type="EC" id="2.7.7.77" evidence="8"/>
<sequence length="210" mass="21269">MAPGGDVDAPRPVRVGATLGAGTDRWAAVVLAGGAGRRLGGADKPGLVVGGRTLLDRSVAAAHGAGITRIVVVGPRRETELPVVWTREDPPGGGPLAGLAAGLAALDLSPEALVVLAADLPRVSSALVGRLLAGLGQDTDAVAVVDAAGWVQPLVAAYRTAPLRAALDALGDPRDRPVRALLERLRVATLPDEDGAADIDTPGDLARWRP</sequence>
<reference evidence="10 11" key="1">
    <citation type="submission" date="2018-09" db="EMBL/GenBank/DDBJ databases">
        <title>Isolation, diversity and antifungal activity of actinobacteria from wheat.</title>
        <authorList>
            <person name="Han C."/>
        </authorList>
    </citation>
    <scope>NUCLEOTIDE SEQUENCE [LARGE SCALE GENOMIC DNA]</scope>
    <source>
        <strain evidence="10 11">NEAU-YY265</strain>
    </source>
</reference>
<keyword evidence="1 8" id="KW-0963">Cytoplasm</keyword>
<evidence type="ECO:0000256" key="1">
    <source>
        <dbReference type="ARBA" id="ARBA00022490"/>
    </source>
</evidence>
<keyword evidence="2 8" id="KW-0808">Transferase</keyword>
<evidence type="ECO:0000256" key="5">
    <source>
        <dbReference type="ARBA" id="ARBA00022842"/>
    </source>
</evidence>
<comment type="caution">
    <text evidence="8">Lacks conserved residue(s) required for the propagation of feature annotation.</text>
</comment>
<keyword evidence="10" id="KW-0548">Nucleotidyltransferase</keyword>
<dbReference type="OrthoDB" id="4735656at2"/>
<dbReference type="PANTHER" id="PTHR19136">
    <property type="entry name" value="MOLYBDENUM COFACTOR GUANYLYLTRANSFERASE"/>
    <property type="match status" value="1"/>
</dbReference>
<dbReference type="EMBL" id="QUAL01000147">
    <property type="protein sequence ID" value="RIQ21622.1"/>
    <property type="molecule type" value="Genomic_DNA"/>
</dbReference>
<protein>
    <recommendedName>
        <fullName evidence="8">Probable molybdenum cofactor guanylyltransferase</fullName>
        <shortName evidence="8">MoCo guanylyltransferase</shortName>
        <ecNumber evidence="8">2.7.7.77</ecNumber>
    </recommendedName>
    <alternativeName>
        <fullName evidence="8">GTP:molybdopterin guanylyltransferase</fullName>
    </alternativeName>
    <alternativeName>
        <fullName evidence="8">Mo-MPT guanylyltransferase</fullName>
    </alternativeName>
    <alternativeName>
        <fullName evidence="8">Molybdopterin guanylyltransferase</fullName>
    </alternativeName>
    <alternativeName>
        <fullName evidence="8">Molybdopterin-guanine dinucleotide synthase</fullName>
        <shortName evidence="8">MGD synthase</shortName>
    </alternativeName>
</protein>
<dbReference type="Pfam" id="PF12804">
    <property type="entry name" value="NTP_transf_3"/>
    <property type="match status" value="1"/>
</dbReference>
<dbReference type="Proteomes" id="UP000284057">
    <property type="component" value="Unassembled WGS sequence"/>
</dbReference>
<keyword evidence="7 8" id="KW-0501">Molybdenum cofactor biosynthesis</keyword>
<gene>
    <name evidence="8" type="primary">mobA</name>
    <name evidence="10" type="ORF">DY240_14980</name>
</gene>